<dbReference type="HOGENOM" id="CLU_1345581_0_0_1"/>
<sequence length="187" mass="21188">MDGDLLVQDEETLEAADTLDGTEEAGSESELDPRLTLEAMEKIFAKLSARCLLEFHENTSDLSKVSDRCRMEMTSRVQRYLARLDKEEKGETAEEEEEEQQQRKKKTGAKPQKKKRRKGRKQTRARREAVAAQRKQEEYQKTLRVIVGFVVTFVAIIAGAVLVINRKLKAAGLYYSDPSAKATCCSN</sequence>
<name>M4BH95_HYAAE</name>
<accession>M4BH95</accession>
<organism evidence="3 4">
    <name type="scientific">Hyaloperonospora arabidopsidis (strain Emoy2)</name>
    <name type="common">Downy mildew agent</name>
    <name type="synonym">Peronospora arabidopsidis</name>
    <dbReference type="NCBI Taxonomy" id="559515"/>
    <lineage>
        <taxon>Eukaryota</taxon>
        <taxon>Sar</taxon>
        <taxon>Stramenopiles</taxon>
        <taxon>Oomycota</taxon>
        <taxon>Peronosporomycetes</taxon>
        <taxon>Peronosporales</taxon>
        <taxon>Peronosporaceae</taxon>
        <taxon>Hyaloperonospora</taxon>
    </lineage>
</organism>
<dbReference type="EMBL" id="JH598254">
    <property type="status" value="NOT_ANNOTATED_CDS"/>
    <property type="molecule type" value="Genomic_DNA"/>
</dbReference>
<dbReference type="InParanoid" id="M4BH95"/>
<dbReference type="VEuPathDB" id="FungiDB:HpaG812889"/>
<dbReference type="EnsemblProtists" id="HpaT805771">
    <property type="protein sequence ID" value="HpaP805771"/>
    <property type="gene ID" value="HpaG805771"/>
</dbReference>
<keyword evidence="2" id="KW-0812">Transmembrane</keyword>
<dbReference type="Proteomes" id="UP000011713">
    <property type="component" value="Unassembled WGS sequence"/>
</dbReference>
<dbReference type="eggNOG" id="ENOG502S1ES">
    <property type="taxonomic scope" value="Eukaryota"/>
</dbReference>
<dbReference type="OMA" id="KNAGMYY"/>
<dbReference type="EMBL" id="JH598092">
    <property type="status" value="NOT_ANNOTATED_CDS"/>
    <property type="molecule type" value="Genomic_DNA"/>
</dbReference>
<evidence type="ECO:0000256" key="1">
    <source>
        <dbReference type="SAM" id="MobiDB-lite"/>
    </source>
</evidence>
<evidence type="ECO:0000256" key="2">
    <source>
        <dbReference type="SAM" id="Phobius"/>
    </source>
</evidence>
<feature type="compositionally biased region" description="Acidic residues" evidence="1">
    <location>
        <begin position="1"/>
        <end position="14"/>
    </location>
</feature>
<feature type="region of interest" description="Disordered" evidence="1">
    <location>
        <begin position="1"/>
        <end position="32"/>
    </location>
</feature>
<evidence type="ECO:0000313" key="3">
    <source>
        <dbReference type="EnsemblProtists" id="HpaP805771"/>
    </source>
</evidence>
<keyword evidence="2" id="KW-1133">Transmembrane helix</keyword>
<reference evidence="3" key="2">
    <citation type="submission" date="2015-06" db="UniProtKB">
        <authorList>
            <consortium name="EnsemblProtists"/>
        </authorList>
    </citation>
    <scope>IDENTIFICATION</scope>
    <source>
        <strain evidence="3">Emoy2</strain>
    </source>
</reference>
<reference evidence="4" key="1">
    <citation type="journal article" date="2010" name="Science">
        <title>Signatures of adaptation to obligate biotrophy in the Hyaloperonospora arabidopsidis genome.</title>
        <authorList>
            <person name="Baxter L."/>
            <person name="Tripathy S."/>
            <person name="Ishaque N."/>
            <person name="Boot N."/>
            <person name="Cabral A."/>
            <person name="Kemen E."/>
            <person name="Thines M."/>
            <person name="Ah-Fong A."/>
            <person name="Anderson R."/>
            <person name="Badejoko W."/>
            <person name="Bittner-Eddy P."/>
            <person name="Boore J.L."/>
            <person name="Chibucos M.C."/>
            <person name="Coates M."/>
            <person name="Dehal P."/>
            <person name="Delehaunty K."/>
            <person name="Dong S."/>
            <person name="Downton P."/>
            <person name="Dumas B."/>
            <person name="Fabro G."/>
            <person name="Fronick C."/>
            <person name="Fuerstenberg S.I."/>
            <person name="Fulton L."/>
            <person name="Gaulin E."/>
            <person name="Govers F."/>
            <person name="Hughes L."/>
            <person name="Humphray S."/>
            <person name="Jiang R.H."/>
            <person name="Judelson H."/>
            <person name="Kamoun S."/>
            <person name="Kyung K."/>
            <person name="Meijer H."/>
            <person name="Minx P."/>
            <person name="Morris P."/>
            <person name="Nelson J."/>
            <person name="Phuntumart V."/>
            <person name="Qutob D."/>
            <person name="Rehmany A."/>
            <person name="Rougon-Cardoso A."/>
            <person name="Ryden P."/>
            <person name="Torto-Alalibo T."/>
            <person name="Studholme D."/>
            <person name="Wang Y."/>
            <person name="Win J."/>
            <person name="Wood J."/>
            <person name="Clifton S.W."/>
            <person name="Rogers J."/>
            <person name="Van den Ackerveken G."/>
            <person name="Jones J.D."/>
            <person name="McDowell J.M."/>
            <person name="Beynon J."/>
            <person name="Tyler B.M."/>
        </authorList>
    </citation>
    <scope>NUCLEOTIDE SEQUENCE [LARGE SCALE GENOMIC DNA]</scope>
    <source>
        <strain evidence="4">Emoy2</strain>
    </source>
</reference>
<feature type="compositionally biased region" description="Basic residues" evidence="1">
    <location>
        <begin position="103"/>
        <end position="124"/>
    </location>
</feature>
<feature type="compositionally biased region" description="Acidic residues" evidence="1">
    <location>
        <begin position="20"/>
        <end position="30"/>
    </location>
</feature>
<keyword evidence="4" id="KW-1185">Reference proteome</keyword>
<feature type="transmembrane region" description="Helical" evidence="2">
    <location>
        <begin position="143"/>
        <end position="164"/>
    </location>
</feature>
<dbReference type="AlphaFoldDB" id="M4BH95"/>
<protein>
    <submittedName>
        <fullName evidence="3">Uncharacterized protein</fullName>
    </submittedName>
</protein>
<evidence type="ECO:0000313" key="4">
    <source>
        <dbReference type="Proteomes" id="UP000011713"/>
    </source>
</evidence>
<dbReference type="EnsemblProtists" id="HpaT812889">
    <property type="protein sequence ID" value="HpaP812889"/>
    <property type="gene ID" value="HpaG812889"/>
</dbReference>
<dbReference type="VEuPathDB" id="FungiDB:HpaG805771"/>
<proteinExistence type="predicted"/>
<keyword evidence="2" id="KW-0472">Membrane</keyword>
<feature type="region of interest" description="Disordered" evidence="1">
    <location>
        <begin position="87"/>
        <end position="133"/>
    </location>
</feature>